<dbReference type="PANTHER" id="PTHR44227:SF3">
    <property type="entry name" value="PROTEIN O-MANNOSYL-TRANSFERASE TMTC4"/>
    <property type="match status" value="1"/>
</dbReference>
<keyword evidence="5" id="KW-1185">Reference proteome</keyword>
<keyword evidence="1" id="KW-0677">Repeat</keyword>
<dbReference type="RefSeq" id="WP_232184007.1">
    <property type="nucleotide sequence ID" value="NZ_JAIOAP010000002.1"/>
</dbReference>
<feature type="repeat" description="TPR" evidence="3">
    <location>
        <begin position="118"/>
        <end position="151"/>
    </location>
</feature>
<evidence type="ECO:0000313" key="4">
    <source>
        <dbReference type="EMBL" id="MEQ4481533.1"/>
    </source>
</evidence>
<dbReference type="EMBL" id="JASKHM010000002">
    <property type="protein sequence ID" value="MEQ4481533.1"/>
    <property type="molecule type" value="Genomic_DNA"/>
</dbReference>
<evidence type="ECO:0008006" key="6">
    <source>
        <dbReference type="Google" id="ProtNLM"/>
    </source>
</evidence>
<dbReference type="Pfam" id="PF13181">
    <property type="entry name" value="TPR_8"/>
    <property type="match status" value="2"/>
</dbReference>
<reference evidence="4 5" key="1">
    <citation type="journal article" date="2023" name="Genome Announc.">
        <title>Pan-Genome Analyses of the Genus Cohnella and Proposal of the Novel Species Cohnella silvisoli sp. nov., Isolated from Forest Soil.</title>
        <authorList>
            <person name="Wang C."/>
            <person name="Mao L."/>
            <person name="Bao G."/>
            <person name="Zhu H."/>
        </authorList>
    </citation>
    <scope>NUCLEOTIDE SEQUENCE [LARGE SCALE GENOMIC DNA]</scope>
    <source>
        <strain evidence="4 5">NL03-T5-1</strain>
    </source>
</reference>
<accession>A0ABV1KNA1</accession>
<keyword evidence="2 3" id="KW-0802">TPR repeat</keyword>
<proteinExistence type="predicted"/>
<dbReference type="Gene3D" id="1.25.40.10">
    <property type="entry name" value="Tetratricopeptide repeat domain"/>
    <property type="match status" value="2"/>
</dbReference>
<evidence type="ECO:0000256" key="2">
    <source>
        <dbReference type="ARBA" id="ARBA00022803"/>
    </source>
</evidence>
<dbReference type="InterPro" id="IPR019734">
    <property type="entry name" value="TPR_rpt"/>
</dbReference>
<gene>
    <name evidence="4" type="ORF">QJS35_03910</name>
</gene>
<dbReference type="SUPFAM" id="SSF48452">
    <property type="entry name" value="TPR-like"/>
    <property type="match status" value="1"/>
</dbReference>
<dbReference type="PROSITE" id="PS50005">
    <property type="entry name" value="TPR"/>
    <property type="match status" value="1"/>
</dbReference>
<name>A0ABV1KNA1_9BACL</name>
<dbReference type="InterPro" id="IPR011990">
    <property type="entry name" value="TPR-like_helical_dom_sf"/>
</dbReference>
<dbReference type="SMART" id="SM00028">
    <property type="entry name" value="TPR"/>
    <property type="match status" value="3"/>
</dbReference>
<sequence>MDGETCLRQAYEAILQGDFESAIFWFGQAIAIEPENAAYHYKGSITCARSGKLTLAMAYALKAVELNPEDSTYQLNLRMITARQKIVEARNLLSLPSPDMEKSMALLKEAAQFDPLSAEARLLLGILFRMKKDYRMALDNLRDALQLEPGLDEAKRLLHEVRAERRRVLKQQYSHFNSRRNR</sequence>
<dbReference type="Proteomes" id="UP001493487">
    <property type="component" value="Unassembled WGS sequence"/>
</dbReference>
<comment type="caution">
    <text evidence="4">The sequence shown here is derived from an EMBL/GenBank/DDBJ whole genome shotgun (WGS) entry which is preliminary data.</text>
</comment>
<dbReference type="InterPro" id="IPR052346">
    <property type="entry name" value="O-mannosyl-transferase_TMTC"/>
</dbReference>
<organism evidence="4 5">
    <name type="scientific">Cohnella silvisoli</name>
    <dbReference type="NCBI Taxonomy" id="2873699"/>
    <lineage>
        <taxon>Bacteria</taxon>
        <taxon>Bacillati</taxon>
        <taxon>Bacillota</taxon>
        <taxon>Bacilli</taxon>
        <taxon>Bacillales</taxon>
        <taxon>Paenibacillaceae</taxon>
        <taxon>Cohnella</taxon>
    </lineage>
</organism>
<evidence type="ECO:0000313" key="5">
    <source>
        <dbReference type="Proteomes" id="UP001493487"/>
    </source>
</evidence>
<dbReference type="PANTHER" id="PTHR44227">
    <property type="match status" value="1"/>
</dbReference>
<protein>
    <recommendedName>
        <fullName evidence="6">Tetratricopeptide repeat protein</fullName>
    </recommendedName>
</protein>
<evidence type="ECO:0000256" key="3">
    <source>
        <dbReference type="PROSITE-ProRule" id="PRU00339"/>
    </source>
</evidence>
<evidence type="ECO:0000256" key="1">
    <source>
        <dbReference type="ARBA" id="ARBA00022737"/>
    </source>
</evidence>